<evidence type="ECO:0000313" key="3">
    <source>
        <dbReference type="Proteomes" id="UP000234275"/>
    </source>
</evidence>
<sequence length="165" mass="18826">MDGLKVVITIEITLSTTQTFSRETRVNDMLVSSEQAGVCTYSVKHTTRSTTDLALESNDRHENWRLLNTAFYGLKIPRLSLGAHRMYTKYQLIMVLQILLYRFHLGISCLYSQMFKEPAEGTPTHSESTAYVSQPPNPINQLRASQTPDYEHLNMREAITNKNPS</sequence>
<dbReference type="EMBL" id="MSFO01000001">
    <property type="protein sequence ID" value="PLB53846.1"/>
    <property type="molecule type" value="Genomic_DNA"/>
</dbReference>
<evidence type="ECO:0000256" key="1">
    <source>
        <dbReference type="SAM" id="MobiDB-lite"/>
    </source>
</evidence>
<accession>A0A2I2GLU1</accession>
<comment type="caution">
    <text evidence="2">The sequence shown here is derived from an EMBL/GenBank/DDBJ whole genome shotgun (WGS) entry which is preliminary data.</text>
</comment>
<dbReference type="Proteomes" id="UP000234275">
    <property type="component" value="Unassembled WGS sequence"/>
</dbReference>
<reference evidence="2 3" key="1">
    <citation type="submission" date="2016-12" db="EMBL/GenBank/DDBJ databases">
        <title>The genomes of Aspergillus section Nigri reveals drivers in fungal speciation.</title>
        <authorList>
            <consortium name="DOE Joint Genome Institute"/>
            <person name="Vesth T.C."/>
            <person name="Nybo J."/>
            <person name="Theobald S."/>
            <person name="Brandl J."/>
            <person name="Frisvad J.C."/>
            <person name="Nielsen K.F."/>
            <person name="Lyhne E.K."/>
            <person name="Kogle M.E."/>
            <person name="Kuo A."/>
            <person name="Riley R."/>
            <person name="Clum A."/>
            <person name="Nolan M."/>
            <person name="Lipzen A."/>
            <person name="Salamov A."/>
            <person name="Henrissat B."/>
            <person name="Wiebenga A."/>
            <person name="De Vries R.P."/>
            <person name="Grigoriev I.V."/>
            <person name="Mortensen U.H."/>
            <person name="Andersen M.R."/>
            <person name="Baker S.E."/>
        </authorList>
    </citation>
    <scope>NUCLEOTIDE SEQUENCE [LARGE SCALE GENOMIC DNA]</scope>
    <source>
        <strain evidence="2 3">IBT 23096</strain>
    </source>
</reference>
<dbReference type="RefSeq" id="XP_024709148.1">
    <property type="nucleotide sequence ID" value="XM_024847310.1"/>
</dbReference>
<gene>
    <name evidence="2" type="ORF">P170DRAFT_420650</name>
</gene>
<dbReference type="GeneID" id="36555009"/>
<feature type="region of interest" description="Disordered" evidence="1">
    <location>
        <begin position="121"/>
        <end position="150"/>
    </location>
</feature>
<feature type="compositionally biased region" description="Polar residues" evidence="1">
    <location>
        <begin position="123"/>
        <end position="148"/>
    </location>
</feature>
<keyword evidence="3" id="KW-1185">Reference proteome</keyword>
<evidence type="ECO:0000313" key="2">
    <source>
        <dbReference type="EMBL" id="PLB53846.1"/>
    </source>
</evidence>
<organism evidence="2 3">
    <name type="scientific">Aspergillus steynii IBT 23096</name>
    <dbReference type="NCBI Taxonomy" id="1392250"/>
    <lineage>
        <taxon>Eukaryota</taxon>
        <taxon>Fungi</taxon>
        <taxon>Dikarya</taxon>
        <taxon>Ascomycota</taxon>
        <taxon>Pezizomycotina</taxon>
        <taxon>Eurotiomycetes</taxon>
        <taxon>Eurotiomycetidae</taxon>
        <taxon>Eurotiales</taxon>
        <taxon>Aspergillaceae</taxon>
        <taxon>Aspergillus</taxon>
        <taxon>Aspergillus subgen. Circumdati</taxon>
    </lineage>
</organism>
<protein>
    <submittedName>
        <fullName evidence="2">Uncharacterized protein</fullName>
    </submittedName>
</protein>
<dbReference type="AlphaFoldDB" id="A0A2I2GLU1"/>
<name>A0A2I2GLU1_9EURO</name>
<dbReference type="OrthoDB" id="10505510at2759"/>
<dbReference type="VEuPathDB" id="FungiDB:P170DRAFT_420650"/>
<proteinExistence type="predicted"/>